<evidence type="ECO:0000313" key="8">
    <source>
        <dbReference type="EMBL" id="MBE8715817.1"/>
    </source>
</evidence>
<feature type="domain" description="Sigma-54 factor interaction" evidence="7">
    <location>
        <begin position="154"/>
        <end position="382"/>
    </location>
</feature>
<dbReference type="Gene3D" id="3.40.50.2300">
    <property type="match status" value="1"/>
</dbReference>
<proteinExistence type="predicted"/>
<dbReference type="Gene3D" id="3.40.50.300">
    <property type="entry name" value="P-loop containing nucleotide triphosphate hydrolases"/>
    <property type="match status" value="1"/>
</dbReference>
<dbReference type="GO" id="GO:0043565">
    <property type="term" value="F:sequence-specific DNA binding"/>
    <property type="evidence" value="ECO:0007669"/>
    <property type="project" value="InterPro"/>
</dbReference>
<dbReference type="PROSITE" id="PS00676">
    <property type="entry name" value="SIGMA54_INTERACT_2"/>
    <property type="match status" value="1"/>
</dbReference>
<evidence type="ECO:0000256" key="6">
    <source>
        <dbReference type="SAM" id="MobiDB-lite"/>
    </source>
</evidence>
<keyword evidence="3" id="KW-0805">Transcription regulation</keyword>
<gene>
    <name evidence="8" type="ORF">C4F51_01275</name>
</gene>
<organism evidence="8 9">
    <name type="scientific">Cellvibrio polysaccharolyticus</name>
    <dbReference type="NCBI Taxonomy" id="2082724"/>
    <lineage>
        <taxon>Bacteria</taxon>
        <taxon>Pseudomonadati</taxon>
        <taxon>Pseudomonadota</taxon>
        <taxon>Gammaproteobacteria</taxon>
        <taxon>Cellvibrionales</taxon>
        <taxon>Cellvibrionaceae</taxon>
        <taxon>Cellvibrio</taxon>
    </lineage>
</organism>
<evidence type="ECO:0000259" key="7">
    <source>
        <dbReference type="PROSITE" id="PS50045"/>
    </source>
</evidence>
<dbReference type="Gene3D" id="1.10.8.60">
    <property type="match status" value="1"/>
</dbReference>
<keyword evidence="5" id="KW-0804">Transcription</keyword>
<dbReference type="InterPro" id="IPR009057">
    <property type="entry name" value="Homeodomain-like_sf"/>
</dbReference>
<dbReference type="SUPFAM" id="SSF46689">
    <property type="entry name" value="Homeodomain-like"/>
    <property type="match status" value="1"/>
</dbReference>
<protein>
    <submittedName>
        <fullName evidence="8">Sigma-54-dependent Fis family transcriptional regulator</fullName>
    </submittedName>
</protein>
<sequence length="482" mass="53031">MNSSVTLKHSGQSLQPRYNSELAQSSTQQDIVILGHAAENSYQLLANSLRQQGHRTRCYPDCLAPEAAELVNTSLVFVFASSLPDHVLFAQVGAMMRSARHLSVIPIVEYADQEKAAALLELGCVDYLLSPFSEPQLTALLQRQASALAAEESFVSCSQAGRRLLAMAQRIAVTRAPILITGETGTGKELMARYIHRFSATDNAPFIAVNCAAIPEPMLESILFGHERGAFTGAIAAQPGKFEMANNGTLLLDEIGELPLGLQAKLLRVLQEQKVERLGGHREIALNVRVIAATNRDLAVEVAEGRFRADLMFRLDVLPLHITPLRERKDDVLPLARRFIRQYAPQEQHDNLLTDDACRALLAHDWPGNVRELENILQRALVLRNGLFIQPRDLGLEAPETSASATAPAALTMSIPAPALDENDGKAALRARGKWAEYQHVIDTIRRFNGHKTKAAQSLGMTPRALRYRLNAMREQGVLVTL</sequence>
<comment type="caution">
    <text evidence="8">The sequence shown here is derived from an EMBL/GenBank/DDBJ whole genome shotgun (WGS) entry which is preliminary data.</text>
</comment>
<dbReference type="InterPro" id="IPR025662">
    <property type="entry name" value="Sigma_54_int_dom_ATP-bd_1"/>
</dbReference>
<dbReference type="CDD" id="cd00009">
    <property type="entry name" value="AAA"/>
    <property type="match status" value="1"/>
</dbReference>
<evidence type="ECO:0000313" key="9">
    <source>
        <dbReference type="Proteomes" id="UP000652567"/>
    </source>
</evidence>
<dbReference type="InterPro" id="IPR025943">
    <property type="entry name" value="Sigma_54_int_dom_ATP-bd_2"/>
</dbReference>
<dbReference type="PANTHER" id="PTHR32071:SF21">
    <property type="entry name" value="TRANSCRIPTIONAL REGULATORY PROTEIN FLGR"/>
    <property type="match status" value="1"/>
</dbReference>
<dbReference type="SMART" id="SM00382">
    <property type="entry name" value="AAA"/>
    <property type="match status" value="1"/>
</dbReference>
<dbReference type="InterPro" id="IPR058031">
    <property type="entry name" value="AAA_lid_NorR"/>
</dbReference>
<accession>A0A928V3D3</accession>
<keyword evidence="2" id="KW-0067">ATP-binding</keyword>
<dbReference type="InterPro" id="IPR027417">
    <property type="entry name" value="P-loop_NTPase"/>
</dbReference>
<dbReference type="PROSITE" id="PS00675">
    <property type="entry name" value="SIGMA54_INTERACT_1"/>
    <property type="match status" value="1"/>
</dbReference>
<dbReference type="Proteomes" id="UP000652567">
    <property type="component" value="Unassembled WGS sequence"/>
</dbReference>
<dbReference type="PROSITE" id="PS00688">
    <property type="entry name" value="SIGMA54_INTERACT_3"/>
    <property type="match status" value="1"/>
</dbReference>
<dbReference type="GO" id="GO:0005524">
    <property type="term" value="F:ATP binding"/>
    <property type="evidence" value="ECO:0007669"/>
    <property type="project" value="UniProtKB-KW"/>
</dbReference>
<dbReference type="PANTHER" id="PTHR32071">
    <property type="entry name" value="TRANSCRIPTIONAL REGULATORY PROTEIN"/>
    <property type="match status" value="1"/>
</dbReference>
<evidence type="ECO:0000256" key="1">
    <source>
        <dbReference type="ARBA" id="ARBA00022741"/>
    </source>
</evidence>
<evidence type="ECO:0000256" key="2">
    <source>
        <dbReference type="ARBA" id="ARBA00022840"/>
    </source>
</evidence>
<evidence type="ECO:0000256" key="5">
    <source>
        <dbReference type="ARBA" id="ARBA00023163"/>
    </source>
</evidence>
<dbReference type="InterPro" id="IPR002197">
    <property type="entry name" value="HTH_Fis"/>
</dbReference>
<dbReference type="PROSITE" id="PS50045">
    <property type="entry name" value="SIGMA54_INTERACT_4"/>
    <property type="match status" value="1"/>
</dbReference>
<dbReference type="InterPro" id="IPR002078">
    <property type="entry name" value="Sigma_54_int"/>
</dbReference>
<dbReference type="EMBL" id="PRDL01000001">
    <property type="protein sequence ID" value="MBE8715817.1"/>
    <property type="molecule type" value="Genomic_DNA"/>
</dbReference>
<dbReference type="RefSeq" id="WP_193906450.1">
    <property type="nucleotide sequence ID" value="NZ_PRDL01000001.1"/>
</dbReference>
<evidence type="ECO:0000256" key="3">
    <source>
        <dbReference type="ARBA" id="ARBA00023015"/>
    </source>
</evidence>
<reference evidence="8" key="1">
    <citation type="submission" date="2018-07" db="EMBL/GenBank/DDBJ databases">
        <title>Genome assembly of strain Ka43.</title>
        <authorList>
            <person name="Kukolya J."/>
            <person name="Nagy I."/>
            <person name="Horvath B."/>
            <person name="Toth A."/>
        </authorList>
    </citation>
    <scope>NUCLEOTIDE SEQUENCE</scope>
    <source>
        <strain evidence="8">KB43</strain>
    </source>
</reference>
<name>A0A928V3D3_9GAMM</name>
<keyword evidence="1" id="KW-0547">Nucleotide-binding</keyword>
<dbReference type="Pfam" id="PF00158">
    <property type="entry name" value="Sigma54_activat"/>
    <property type="match status" value="1"/>
</dbReference>
<keyword evidence="4" id="KW-0238">DNA-binding</keyword>
<dbReference type="Pfam" id="PF02954">
    <property type="entry name" value="HTH_8"/>
    <property type="match status" value="1"/>
</dbReference>
<feature type="region of interest" description="Disordered" evidence="6">
    <location>
        <begin position="1"/>
        <end position="20"/>
    </location>
</feature>
<dbReference type="FunFam" id="3.40.50.300:FF:000006">
    <property type="entry name" value="DNA-binding transcriptional regulator NtrC"/>
    <property type="match status" value="1"/>
</dbReference>
<dbReference type="SUPFAM" id="SSF52172">
    <property type="entry name" value="CheY-like"/>
    <property type="match status" value="1"/>
</dbReference>
<keyword evidence="9" id="KW-1185">Reference proteome</keyword>
<dbReference type="InterPro" id="IPR011006">
    <property type="entry name" value="CheY-like_superfamily"/>
</dbReference>
<dbReference type="SUPFAM" id="SSF52540">
    <property type="entry name" value="P-loop containing nucleoside triphosphate hydrolases"/>
    <property type="match status" value="1"/>
</dbReference>
<dbReference type="InterPro" id="IPR003593">
    <property type="entry name" value="AAA+_ATPase"/>
</dbReference>
<dbReference type="InterPro" id="IPR025944">
    <property type="entry name" value="Sigma_54_int_dom_CS"/>
</dbReference>
<dbReference type="AlphaFoldDB" id="A0A928V3D3"/>
<evidence type="ECO:0000256" key="4">
    <source>
        <dbReference type="ARBA" id="ARBA00023125"/>
    </source>
</evidence>
<dbReference type="Gene3D" id="1.10.10.60">
    <property type="entry name" value="Homeodomain-like"/>
    <property type="match status" value="1"/>
</dbReference>
<dbReference type="Pfam" id="PF25601">
    <property type="entry name" value="AAA_lid_14"/>
    <property type="match status" value="1"/>
</dbReference>
<dbReference type="GO" id="GO:0006355">
    <property type="term" value="P:regulation of DNA-templated transcription"/>
    <property type="evidence" value="ECO:0007669"/>
    <property type="project" value="InterPro"/>
</dbReference>